<evidence type="ECO:0000256" key="10">
    <source>
        <dbReference type="SAM" id="MobiDB-lite"/>
    </source>
</evidence>
<evidence type="ECO:0000256" key="5">
    <source>
        <dbReference type="ARBA" id="ARBA00022927"/>
    </source>
</evidence>
<feature type="region of interest" description="Disordered" evidence="10">
    <location>
        <begin position="203"/>
        <end position="315"/>
    </location>
</feature>
<dbReference type="GO" id="GO:0012505">
    <property type="term" value="C:endomembrane system"/>
    <property type="evidence" value="ECO:0007669"/>
    <property type="project" value="UniProtKB-ARBA"/>
</dbReference>
<feature type="transmembrane region" description="Helical" evidence="9">
    <location>
        <begin position="98"/>
        <end position="118"/>
    </location>
</feature>
<evidence type="ECO:0000256" key="1">
    <source>
        <dbReference type="ARBA" id="ARBA00003566"/>
    </source>
</evidence>
<dbReference type="EMBL" id="CP026257">
    <property type="protein sequence ID" value="AWP14176.1"/>
    <property type="molecule type" value="Genomic_DNA"/>
</dbReference>
<keyword evidence="12" id="KW-1185">Reference proteome</keyword>
<evidence type="ECO:0000256" key="7">
    <source>
        <dbReference type="ARBA" id="ARBA00023136"/>
    </source>
</evidence>
<feature type="compositionally biased region" description="Basic and acidic residues" evidence="10">
    <location>
        <begin position="243"/>
        <end position="254"/>
    </location>
</feature>
<keyword evidence="5 9" id="KW-0653">Protein transport</keyword>
<dbReference type="InterPro" id="IPR031369">
    <property type="entry name" value="PRR18"/>
</dbReference>
<comment type="subcellular location">
    <subcellularLocation>
        <location evidence="2 9">Membrane</location>
        <topology evidence="2 9">Multi-pass membrane protein</topology>
    </subcellularLocation>
</comment>
<dbReference type="Proteomes" id="UP000246464">
    <property type="component" value="Chromosome 15"/>
</dbReference>
<dbReference type="AlphaFoldDB" id="A0A2U9CEQ7"/>
<evidence type="ECO:0000256" key="2">
    <source>
        <dbReference type="ARBA" id="ARBA00004141"/>
    </source>
</evidence>
<keyword evidence="6 9" id="KW-1133">Transmembrane helix</keyword>
<keyword evidence="4 9" id="KW-0812">Transmembrane</keyword>
<evidence type="ECO:0000313" key="12">
    <source>
        <dbReference type="Proteomes" id="UP000246464"/>
    </source>
</evidence>
<protein>
    <recommendedName>
        <fullName evidence="9">Vesicle transport protein</fullName>
    </recommendedName>
</protein>
<evidence type="ECO:0000256" key="6">
    <source>
        <dbReference type="ARBA" id="ARBA00022989"/>
    </source>
</evidence>
<evidence type="ECO:0000256" key="9">
    <source>
        <dbReference type="RuleBase" id="RU363111"/>
    </source>
</evidence>
<evidence type="ECO:0000256" key="4">
    <source>
        <dbReference type="ARBA" id="ARBA00022692"/>
    </source>
</evidence>
<dbReference type="PANTHER" id="PTHR23137:SF24">
    <property type="entry name" value="VESICLE TRANSPORT PROTEIN SFT2A"/>
    <property type="match status" value="1"/>
</dbReference>
<dbReference type="InterPro" id="IPR011691">
    <property type="entry name" value="Vesicle_transpt_SFT2"/>
</dbReference>
<evidence type="ECO:0000313" key="11">
    <source>
        <dbReference type="EMBL" id="AWP14176.1"/>
    </source>
</evidence>
<dbReference type="Pfam" id="PF15671">
    <property type="entry name" value="PRR18"/>
    <property type="match status" value="2"/>
</dbReference>
<evidence type="ECO:0000256" key="8">
    <source>
        <dbReference type="ARBA" id="ARBA00025800"/>
    </source>
</evidence>
<feature type="transmembrane region" description="Helical" evidence="9">
    <location>
        <begin position="63"/>
        <end position="86"/>
    </location>
</feature>
<dbReference type="GO" id="GO:0015031">
    <property type="term" value="P:protein transport"/>
    <property type="evidence" value="ECO:0007669"/>
    <property type="project" value="UniProtKB-KW"/>
</dbReference>
<accession>A0A2U9CEQ7</accession>
<dbReference type="PANTHER" id="PTHR23137">
    <property type="entry name" value="VESICLE TRANSPORT PROTEIN-RELATED"/>
    <property type="match status" value="1"/>
</dbReference>
<keyword evidence="3 9" id="KW-0813">Transport</keyword>
<proteinExistence type="inferred from homology"/>
<dbReference type="GO" id="GO:0016020">
    <property type="term" value="C:membrane"/>
    <property type="evidence" value="ECO:0007669"/>
    <property type="project" value="UniProtKB-SubCell"/>
</dbReference>
<feature type="transmembrane region" description="Helical" evidence="9">
    <location>
        <begin position="36"/>
        <end position="57"/>
    </location>
</feature>
<dbReference type="InterPro" id="IPR007305">
    <property type="entry name" value="Vesicle_transpt_Got1/SFT2"/>
</dbReference>
<dbReference type="Pfam" id="PF04178">
    <property type="entry name" value="Got1"/>
    <property type="match status" value="1"/>
</dbReference>
<keyword evidence="7 9" id="KW-0472">Membrane</keyword>
<organism evidence="11 12">
    <name type="scientific">Scophthalmus maximus</name>
    <name type="common">Turbot</name>
    <name type="synonym">Psetta maxima</name>
    <dbReference type="NCBI Taxonomy" id="52904"/>
    <lineage>
        <taxon>Eukaryota</taxon>
        <taxon>Metazoa</taxon>
        <taxon>Chordata</taxon>
        <taxon>Craniata</taxon>
        <taxon>Vertebrata</taxon>
        <taxon>Euteleostomi</taxon>
        <taxon>Actinopterygii</taxon>
        <taxon>Neopterygii</taxon>
        <taxon>Teleostei</taxon>
        <taxon>Neoteleostei</taxon>
        <taxon>Acanthomorphata</taxon>
        <taxon>Carangaria</taxon>
        <taxon>Pleuronectiformes</taxon>
        <taxon>Pleuronectoidei</taxon>
        <taxon>Scophthalmidae</taxon>
        <taxon>Scophthalmus</taxon>
    </lineage>
</organism>
<comment type="function">
    <text evidence="1 9">May be involved in fusion of retrograde transport vesicles derived from an endocytic compartment with the Golgi complex.</text>
</comment>
<sequence length="459" mass="50880">MDKLRRVLSGQEENEELGLTQVLDASTLSYSTRVKWFVICFAGGILCSILGSALLFLPNGIKLFAVFYTLGNIAALSSTCFLMGPLKQLRRMFEPTRLIATIVMLLCLVLTLCAVFWWHKKGLAIIFCILQFLAMTWYSISYIPFASMARTGFPALLRHHGVAFEDVVVMTTSSGRFVTFVYPHVCCADVHIMRRLSDKERKKEMPFPPISLPQRISSPGRDLFGKKKANGVPAHTELTSKPGGDRGGSDKEKQSTSWTSANLRNLGRKAPQDKSKSPAQKAGAAQEPHVKCSWLTVPKPQEPSEGVRRSSSMDSARLLHGKDAGKKEIQFSLSLTPEAILVIQKRNLEKQMMAKQQKCCASADFRHRRVFPSKKAHAGSKGCAPVAKAESAEQDITAIVKISLLNDQYKYDDVEYEEEDGDVDETVVRKCKEWLKGVENAAALGKVEKLSALPHLKGC</sequence>
<gene>
    <name evidence="11" type="ORF">SMAX5B_016859</name>
</gene>
<reference evidence="11 12" key="1">
    <citation type="submission" date="2017-12" db="EMBL/GenBank/DDBJ databases">
        <title>Integrating genomic resources of turbot (Scophthalmus maximus) in depth evaluation of genetic and physical mapping variation across individuals.</title>
        <authorList>
            <person name="Martinez P."/>
        </authorList>
    </citation>
    <scope>NUCLEOTIDE SEQUENCE [LARGE SCALE GENOMIC DNA]</scope>
</reference>
<comment type="similarity">
    <text evidence="8 9">Belongs to the SFT2 family.</text>
</comment>
<evidence type="ECO:0000256" key="3">
    <source>
        <dbReference type="ARBA" id="ARBA00022448"/>
    </source>
</evidence>
<dbReference type="GO" id="GO:0005737">
    <property type="term" value="C:cytoplasm"/>
    <property type="evidence" value="ECO:0007669"/>
    <property type="project" value="UniProtKB-ARBA"/>
</dbReference>
<dbReference type="STRING" id="52904.ENSSMAP00000013969"/>
<feature type="transmembrane region" description="Helical" evidence="9">
    <location>
        <begin position="124"/>
        <end position="145"/>
    </location>
</feature>
<name>A0A2U9CEQ7_SCOMX</name>
<dbReference type="GO" id="GO:0016192">
    <property type="term" value="P:vesicle-mediated transport"/>
    <property type="evidence" value="ECO:0007669"/>
    <property type="project" value="InterPro"/>
</dbReference>